<organism evidence="1 2">
    <name type="scientific">Herbaspirillum rubrisubalbicans Os34</name>
    <dbReference type="NCBI Taxonomy" id="1235827"/>
    <lineage>
        <taxon>Bacteria</taxon>
        <taxon>Pseudomonadati</taxon>
        <taxon>Pseudomonadota</taxon>
        <taxon>Betaproteobacteria</taxon>
        <taxon>Burkholderiales</taxon>
        <taxon>Oxalobacteraceae</taxon>
        <taxon>Herbaspirillum</taxon>
    </lineage>
</organism>
<dbReference type="RefSeq" id="WP_017452915.1">
    <property type="nucleotide sequence ID" value="NZ_CP008956.1"/>
</dbReference>
<dbReference type="Proteomes" id="UP000501648">
    <property type="component" value="Chromosome"/>
</dbReference>
<name>A0A6M3ZUX0_9BURK</name>
<dbReference type="AlphaFoldDB" id="A0A6M3ZUX0"/>
<gene>
    <name evidence="1" type="ORF">C798_18515</name>
</gene>
<protein>
    <submittedName>
        <fullName evidence="1">Uncharacterized protein</fullName>
    </submittedName>
</protein>
<dbReference type="EMBL" id="CP008956">
    <property type="protein sequence ID" value="QJQ02151.1"/>
    <property type="molecule type" value="Genomic_DNA"/>
</dbReference>
<proteinExistence type="predicted"/>
<sequence length="62" mass="6721">MTQSPKNISELMCELSVALADLSEKMSNLSVTLENSYLESDAPEPAAMMEAARETIEKARGS</sequence>
<reference evidence="1 2" key="1">
    <citation type="journal article" date="2012" name="J. Bacteriol.">
        <title>Genome sequence of the pathogenic Herbaspirillum seropedicae strain Os34, isolated from rice roots.</title>
        <authorList>
            <person name="Ye W."/>
            <person name="Ye S."/>
            <person name="Liu J."/>
            <person name="Chang S."/>
            <person name="Chen M."/>
            <person name="Zhu B."/>
            <person name="Guo L."/>
            <person name="An Q."/>
        </authorList>
    </citation>
    <scope>NUCLEOTIDE SEQUENCE [LARGE SCALE GENOMIC DNA]</scope>
    <source>
        <strain evidence="1 2">Os34</strain>
    </source>
</reference>
<accession>A0A6M3ZUX0</accession>
<evidence type="ECO:0000313" key="1">
    <source>
        <dbReference type="EMBL" id="QJQ02151.1"/>
    </source>
</evidence>
<evidence type="ECO:0000313" key="2">
    <source>
        <dbReference type="Proteomes" id="UP000501648"/>
    </source>
</evidence>